<comment type="caution">
    <text evidence="1">The sequence shown here is derived from an EMBL/GenBank/DDBJ whole genome shotgun (WGS) entry which is preliminary data.</text>
</comment>
<proteinExistence type="predicted"/>
<dbReference type="EMBL" id="BARV01036632">
    <property type="protein sequence ID" value="GAI55879.1"/>
    <property type="molecule type" value="Genomic_DNA"/>
</dbReference>
<sequence length="54" mass="6354">MNKTEVKELYKKISKKILNPEILDGISLEKEFVRKYIESPLFSNKLLSIVENKD</sequence>
<evidence type="ECO:0000313" key="1">
    <source>
        <dbReference type="EMBL" id="GAI55879.1"/>
    </source>
</evidence>
<organism evidence="1">
    <name type="scientific">marine sediment metagenome</name>
    <dbReference type="NCBI Taxonomy" id="412755"/>
    <lineage>
        <taxon>unclassified sequences</taxon>
        <taxon>metagenomes</taxon>
        <taxon>ecological metagenomes</taxon>
    </lineage>
</organism>
<dbReference type="AlphaFoldDB" id="X1RJY5"/>
<accession>X1RJY5</accession>
<reference evidence="1" key="1">
    <citation type="journal article" date="2014" name="Front. Microbiol.">
        <title>High frequency of phylogenetically diverse reductive dehalogenase-homologous genes in deep subseafloor sedimentary metagenomes.</title>
        <authorList>
            <person name="Kawai M."/>
            <person name="Futagami T."/>
            <person name="Toyoda A."/>
            <person name="Takaki Y."/>
            <person name="Nishi S."/>
            <person name="Hori S."/>
            <person name="Arai W."/>
            <person name="Tsubouchi T."/>
            <person name="Morono Y."/>
            <person name="Uchiyama I."/>
            <person name="Ito T."/>
            <person name="Fujiyama A."/>
            <person name="Inagaki F."/>
            <person name="Takami H."/>
        </authorList>
    </citation>
    <scope>NUCLEOTIDE SEQUENCE</scope>
    <source>
        <strain evidence="1">Expedition CK06-06</strain>
    </source>
</reference>
<protein>
    <submittedName>
        <fullName evidence="1">Uncharacterized protein</fullName>
    </submittedName>
</protein>
<feature type="non-terminal residue" evidence="1">
    <location>
        <position position="54"/>
    </location>
</feature>
<gene>
    <name evidence="1" type="ORF">S06H3_56873</name>
</gene>
<name>X1RJY5_9ZZZZ</name>